<reference evidence="1" key="1">
    <citation type="submission" date="2021-06" db="EMBL/GenBank/DDBJ databases">
        <authorList>
            <person name="Kallberg Y."/>
            <person name="Tangrot J."/>
            <person name="Rosling A."/>
        </authorList>
    </citation>
    <scope>NUCLEOTIDE SEQUENCE</scope>
    <source>
        <strain evidence="1">FL966</strain>
    </source>
</reference>
<accession>A0A9N9HQU0</accession>
<dbReference type="Proteomes" id="UP000789759">
    <property type="component" value="Unassembled WGS sequence"/>
</dbReference>
<dbReference type="EMBL" id="CAJVQA010010811">
    <property type="protein sequence ID" value="CAG8701196.1"/>
    <property type="molecule type" value="Genomic_DNA"/>
</dbReference>
<comment type="caution">
    <text evidence="1">The sequence shown here is derived from an EMBL/GenBank/DDBJ whole genome shotgun (WGS) entry which is preliminary data.</text>
</comment>
<keyword evidence="2" id="KW-1185">Reference proteome</keyword>
<evidence type="ECO:0000313" key="2">
    <source>
        <dbReference type="Proteomes" id="UP000789759"/>
    </source>
</evidence>
<evidence type="ECO:0000313" key="1">
    <source>
        <dbReference type="EMBL" id="CAG8701196.1"/>
    </source>
</evidence>
<organism evidence="1 2">
    <name type="scientific">Cetraspora pellucida</name>
    <dbReference type="NCBI Taxonomy" id="1433469"/>
    <lineage>
        <taxon>Eukaryota</taxon>
        <taxon>Fungi</taxon>
        <taxon>Fungi incertae sedis</taxon>
        <taxon>Mucoromycota</taxon>
        <taxon>Glomeromycotina</taxon>
        <taxon>Glomeromycetes</taxon>
        <taxon>Diversisporales</taxon>
        <taxon>Gigasporaceae</taxon>
        <taxon>Cetraspora</taxon>
    </lineage>
</organism>
<protein>
    <submittedName>
        <fullName evidence="1">24735_t:CDS:1</fullName>
    </submittedName>
</protein>
<proteinExistence type="predicted"/>
<name>A0A9N9HQU0_9GLOM</name>
<gene>
    <name evidence="1" type="ORF">CPELLU_LOCUS11839</name>
</gene>
<dbReference type="AlphaFoldDB" id="A0A9N9HQU0"/>
<dbReference type="OrthoDB" id="2331179at2759"/>
<feature type="non-terminal residue" evidence="1">
    <location>
        <position position="279"/>
    </location>
</feature>
<sequence>EVEVPLSCPESLENSKNFEPEIEIKEGSLSYCSAIENSEALYYWGFKAESDLLYRAFNEVCLEIYSVLDCKTLTIASSSDEKKMSLHISAFDIVDNIVNKSLFSLQILNIPKVIEIKCNESSKKLYKHICPKRAIFPKDGTVFDFMLCLPNDKAPVIDNPILVLKDKMSIEDRSIPEKNKIDARTIEAEVNYIEKLLNEMNIKSFDVLYPTTVSPDIFTLRNITGSHCPLCNREHSNDNKYIVQKRKTYYFYCHRADKDMPKGTKKPLLKLIINETVGN</sequence>